<evidence type="ECO:0008006" key="3">
    <source>
        <dbReference type="Google" id="ProtNLM"/>
    </source>
</evidence>
<organism evidence="1 2">
    <name type="scientific">Caulobacter endophyticus</name>
    <dbReference type="NCBI Taxonomy" id="2172652"/>
    <lineage>
        <taxon>Bacteria</taxon>
        <taxon>Pseudomonadati</taxon>
        <taxon>Pseudomonadota</taxon>
        <taxon>Alphaproteobacteria</taxon>
        <taxon>Caulobacterales</taxon>
        <taxon>Caulobacteraceae</taxon>
        <taxon>Caulobacter</taxon>
    </lineage>
</organism>
<evidence type="ECO:0000313" key="2">
    <source>
        <dbReference type="Proteomes" id="UP000245073"/>
    </source>
</evidence>
<comment type="caution">
    <text evidence="1">The sequence shown here is derived from an EMBL/GenBank/DDBJ whole genome shotgun (WGS) entry which is preliminary data.</text>
</comment>
<proteinExistence type="predicted"/>
<reference evidence="1 2" key="1">
    <citation type="submission" date="2018-04" db="EMBL/GenBank/DDBJ databases">
        <title>The genome sequence of Caulobacter sp. 744.</title>
        <authorList>
            <person name="Gao J."/>
            <person name="Sun J."/>
        </authorList>
    </citation>
    <scope>NUCLEOTIDE SEQUENCE [LARGE SCALE GENOMIC DNA]</scope>
    <source>
        <strain evidence="1 2">774</strain>
    </source>
</reference>
<protein>
    <recommendedName>
        <fullName evidence="3">Phage baseplate protein</fullName>
    </recommendedName>
</protein>
<keyword evidence="2" id="KW-1185">Reference proteome</keyword>
<gene>
    <name evidence="1" type="ORF">DDF67_24590</name>
</gene>
<dbReference type="EMBL" id="QDKQ01000077">
    <property type="protein sequence ID" value="PVM82185.1"/>
    <property type="molecule type" value="Genomic_DNA"/>
</dbReference>
<accession>A0A2T9JER8</accession>
<evidence type="ECO:0000313" key="1">
    <source>
        <dbReference type="EMBL" id="PVM82185.1"/>
    </source>
</evidence>
<sequence>MLEAWEDGRAARSGERGLILLRLAEPTLEEDACRAFSVGRRDAALLTLHERLIGPAAHALVNCPTCAEPLEFDVPLAAIRVTASEQPPERFELSFEGAPLAFRLPTAGDLAAPEAASADQLMRLCLLEGATPSAPAAIEALEAAIGEAVTTHDPQAVVALALDCPACAAHWRSPFDIVEFLWRWFDGFARGLLEEVHIIASAYGWSEDQILALSPQRRQRYLELIGG</sequence>
<name>A0A2T9JER8_9CAUL</name>
<dbReference type="Proteomes" id="UP000245073">
    <property type="component" value="Unassembled WGS sequence"/>
</dbReference>
<dbReference type="AlphaFoldDB" id="A0A2T9JER8"/>